<dbReference type="GO" id="GO:0042351">
    <property type="term" value="P:'de novo' GDP-L-fucose biosynthetic process"/>
    <property type="evidence" value="ECO:0007669"/>
    <property type="project" value="UniProtKB-UniRule"/>
</dbReference>
<evidence type="ECO:0000256" key="2">
    <source>
        <dbReference type="ARBA" id="ARBA00022857"/>
    </source>
</evidence>
<feature type="binding site" evidence="5">
    <location>
        <position position="178"/>
    </location>
    <ligand>
        <name>NADP(+)</name>
        <dbReference type="ChEBI" id="CHEBI:58349"/>
    </ligand>
</feature>
<gene>
    <name evidence="5" type="primary">fcl</name>
    <name evidence="7" type="ORF">HBA54_10500</name>
</gene>
<dbReference type="Pfam" id="PF01370">
    <property type="entry name" value="Epimerase"/>
    <property type="match status" value="1"/>
</dbReference>
<dbReference type="SUPFAM" id="SSF51735">
    <property type="entry name" value="NAD(P)-binding Rossmann-fold domains"/>
    <property type="match status" value="1"/>
</dbReference>
<dbReference type="InterPro" id="IPR036291">
    <property type="entry name" value="NAD(P)-bd_dom_sf"/>
</dbReference>
<dbReference type="PANTHER" id="PTHR43238">
    <property type="entry name" value="GDP-L-FUCOSE SYNTHASE"/>
    <property type="match status" value="1"/>
</dbReference>
<name>A0A967EXD7_9PROT</name>
<dbReference type="GO" id="GO:0016853">
    <property type="term" value="F:isomerase activity"/>
    <property type="evidence" value="ECO:0007669"/>
    <property type="project" value="UniProtKB-KW"/>
</dbReference>
<feature type="binding site" evidence="5">
    <location>
        <begin position="10"/>
        <end position="16"/>
    </location>
    <ligand>
        <name>NADP(+)</name>
        <dbReference type="ChEBI" id="CHEBI:58349"/>
    </ligand>
</feature>
<accession>A0A967EXD7</accession>
<feature type="binding site" evidence="5">
    <location>
        <position position="186"/>
    </location>
    <ligand>
        <name>substrate</name>
    </ligand>
</feature>
<comment type="pathway">
    <text evidence="5">Nucleotide-sugar biosynthesis; GDP-L-fucose biosynthesis via de novo pathway; GDP-L-fucose from GDP-alpha-D-mannose: step 2/2.</text>
</comment>
<sequence length="312" mass="34691">MKQKRVWVPGHRGMVGQAICRRLERENCILLSASRDELDLTRQADVEAWVQRERPQAIFLAAAKVGGIHANDSLPASFLYDNLAIELNIVEAARRANVEKLLLLGSSCIYPREAPQPMSEKALLTGPLEPTNQWYAIAKISGIMLCRAYRRQYGCDFISAMPTNVYGPGDNFHPEYSHVPAALLRRFHEAKEGGAVSVSVWGTGRPRREFLYVTDLADACVFLMKNYSAEQHINVGTGQEISVGDFAQTIGSIVGYKGEITFDTSRPDGALRKLLDVTALSALGWTAQTSLRDGLASYYDWFLNNHAELRRG</sequence>
<evidence type="ECO:0000313" key="7">
    <source>
        <dbReference type="EMBL" id="NIA69020.1"/>
    </source>
</evidence>
<evidence type="ECO:0000313" key="8">
    <source>
        <dbReference type="Proteomes" id="UP000761264"/>
    </source>
</evidence>
<proteinExistence type="inferred from homology"/>
<feature type="binding site" evidence="5">
    <location>
        <begin position="162"/>
        <end position="165"/>
    </location>
    <ligand>
        <name>NADP(+)</name>
        <dbReference type="ChEBI" id="CHEBI:58349"/>
    </ligand>
</feature>
<keyword evidence="4 5" id="KW-0413">Isomerase</keyword>
<feature type="binding site" evidence="5">
    <location>
        <position position="139"/>
    </location>
    <ligand>
        <name>NADP(+)</name>
        <dbReference type="ChEBI" id="CHEBI:58349"/>
    </ligand>
</feature>
<feature type="site" description="Important for catalytic activity" evidence="5">
    <location>
        <position position="106"/>
    </location>
</feature>
<keyword evidence="8" id="KW-1185">Reference proteome</keyword>
<evidence type="ECO:0000256" key="5">
    <source>
        <dbReference type="HAMAP-Rule" id="MF_00956"/>
    </source>
</evidence>
<comment type="catalytic activity">
    <reaction evidence="5">
        <text>GDP-beta-L-fucose + NADP(+) = GDP-4-dehydro-alpha-D-rhamnose + NADPH + H(+)</text>
        <dbReference type="Rhea" id="RHEA:18885"/>
        <dbReference type="ChEBI" id="CHEBI:15378"/>
        <dbReference type="ChEBI" id="CHEBI:57273"/>
        <dbReference type="ChEBI" id="CHEBI:57783"/>
        <dbReference type="ChEBI" id="CHEBI:57964"/>
        <dbReference type="ChEBI" id="CHEBI:58349"/>
        <dbReference type="EC" id="1.1.1.271"/>
    </reaction>
</comment>
<dbReference type="AlphaFoldDB" id="A0A967EXD7"/>
<feature type="site" description="Important for catalytic activity" evidence="5">
    <location>
        <position position="108"/>
    </location>
</feature>
<dbReference type="HAMAP" id="MF_00956">
    <property type="entry name" value="GDP_fucose_synth"/>
    <property type="match status" value="1"/>
</dbReference>
<dbReference type="InterPro" id="IPR028614">
    <property type="entry name" value="GDP_fucose/colitose_synth"/>
</dbReference>
<evidence type="ECO:0000256" key="1">
    <source>
        <dbReference type="ARBA" id="ARBA00005959"/>
    </source>
</evidence>
<dbReference type="GO" id="GO:0050577">
    <property type="term" value="F:GDP-L-fucose synthase activity"/>
    <property type="evidence" value="ECO:0007669"/>
    <property type="project" value="UniProtKB-UniRule"/>
</dbReference>
<feature type="binding site" evidence="5">
    <location>
        <position position="201"/>
    </location>
    <ligand>
        <name>substrate</name>
    </ligand>
</feature>
<organism evidence="7 8">
    <name type="scientific">Pelagibius litoralis</name>
    <dbReference type="NCBI Taxonomy" id="374515"/>
    <lineage>
        <taxon>Bacteria</taxon>
        <taxon>Pseudomonadati</taxon>
        <taxon>Pseudomonadota</taxon>
        <taxon>Alphaproteobacteria</taxon>
        <taxon>Rhodospirillales</taxon>
        <taxon>Rhodovibrionaceae</taxon>
        <taxon>Pelagibius</taxon>
    </lineage>
</organism>
<evidence type="ECO:0000259" key="6">
    <source>
        <dbReference type="Pfam" id="PF01370"/>
    </source>
</evidence>
<reference evidence="7" key="1">
    <citation type="submission" date="2020-03" db="EMBL/GenBank/DDBJ databases">
        <title>Genome of Pelagibius litoralis DSM 21314T.</title>
        <authorList>
            <person name="Wang G."/>
        </authorList>
    </citation>
    <scope>NUCLEOTIDE SEQUENCE</scope>
    <source>
        <strain evidence="7">DSM 21314</strain>
    </source>
</reference>
<comment type="similarity">
    <text evidence="1 5">Belongs to the NAD(P)-dependent epimerase/dehydratase family. Fucose synthase subfamily.</text>
</comment>
<dbReference type="PANTHER" id="PTHR43238:SF1">
    <property type="entry name" value="GDP-L-FUCOSE SYNTHASE"/>
    <property type="match status" value="1"/>
</dbReference>
<feature type="binding site" evidence="5">
    <location>
        <begin position="104"/>
        <end position="107"/>
    </location>
    <ligand>
        <name>NADP(+)</name>
        <dbReference type="ChEBI" id="CHEBI:58349"/>
    </ligand>
</feature>
<dbReference type="GO" id="GO:0070401">
    <property type="term" value="F:NADP+ binding"/>
    <property type="evidence" value="ECO:0007669"/>
    <property type="project" value="UniProtKB-UniRule"/>
</dbReference>
<feature type="domain" description="NAD-dependent epimerase/dehydratase" evidence="6">
    <location>
        <begin position="8"/>
        <end position="236"/>
    </location>
</feature>
<keyword evidence="5" id="KW-0511">Multifunctional enzyme</keyword>
<dbReference type="InterPro" id="IPR001509">
    <property type="entry name" value="Epimerase_deHydtase"/>
</dbReference>
<protein>
    <recommendedName>
        <fullName evidence="5">GDP-L-fucose synthase</fullName>
        <ecNumber evidence="5">1.1.1.271</ecNumber>
    </recommendedName>
    <alternativeName>
        <fullName evidence="5">GDP-4-keto-6-deoxy-D-mannose-3,5-epimerase-4-reductase</fullName>
    </alternativeName>
</protein>
<dbReference type="EMBL" id="JAAQPH010000007">
    <property type="protein sequence ID" value="NIA69020.1"/>
    <property type="molecule type" value="Genomic_DNA"/>
</dbReference>
<dbReference type="Gene3D" id="3.90.25.10">
    <property type="entry name" value="UDP-galactose 4-epimerase, domain 1"/>
    <property type="match status" value="1"/>
</dbReference>
<feature type="binding site" evidence="5">
    <location>
        <position position="208"/>
    </location>
    <ligand>
        <name>substrate</name>
    </ligand>
</feature>
<keyword evidence="3 5" id="KW-0560">Oxidoreductase</keyword>
<feature type="binding site" evidence="5">
    <location>
        <position position="268"/>
    </location>
    <ligand>
        <name>substrate</name>
    </ligand>
</feature>
<evidence type="ECO:0000256" key="4">
    <source>
        <dbReference type="ARBA" id="ARBA00023235"/>
    </source>
</evidence>
<dbReference type="Gene3D" id="3.40.50.720">
    <property type="entry name" value="NAD(P)-binding Rossmann-like Domain"/>
    <property type="match status" value="1"/>
</dbReference>
<comment type="caution">
    <text evidence="7">The sequence shown here is derived from an EMBL/GenBank/DDBJ whole genome shotgun (WGS) entry which is preliminary data.</text>
</comment>
<comment type="function">
    <text evidence="5">Catalyzes the two-step NADP-dependent conversion of GDP-4-dehydro-6-deoxy-D-mannose to GDP-fucose, involving an epimerase and a reductase reaction.</text>
</comment>
<dbReference type="CDD" id="cd05239">
    <property type="entry name" value="GDP_FS_SDR_e"/>
    <property type="match status" value="1"/>
</dbReference>
<evidence type="ECO:0000256" key="3">
    <source>
        <dbReference type="ARBA" id="ARBA00023002"/>
    </source>
</evidence>
<dbReference type="Proteomes" id="UP000761264">
    <property type="component" value="Unassembled WGS sequence"/>
</dbReference>
<keyword evidence="2 5" id="KW-0521">NADP</keyword>
<dbReference type="EC" id="1.1.1.271" evidence="5"/>
<feature type="active site" description="Proton donor/acceptor" evidence="5">
    <location>
        <position position="135"/>
    </location>
</feature>